<feature type="region of interest" description="Disordered" evidence="1">
    <location>
        <begin position="124"/>
        <end position="184"/>
    </location>
</feature>
<feature type="compositionally biased region" description="Pro residues" evidence="1">
    <location>
        <begin position="149"/>
        <end position="163"/>
    </location>
</feature>
<gene>
    <name evidence="2" type="ORF">ACF1HC_29510</name>
</gene>
<sequence>MLARQALAAAREAAKKNGGTRAAKPQRRTGTVVRRDGREPLPLGAAIRMMMTERGLVVPTAGGSVLAQWETIRAAAAPELAGHVQAVKFDADVGRLDVAPDAPVYGTKVRWIAPKLVAAANEKAPGANVRALPPAPGKAGPATVAADPTSPPPAPAAPAPRPVPSAGYRRAAPGPRRGHRALDV</sequence>
<protein>
    <submittedName>
        <fullName evidence="2">DciA family protein</fullName>
    </submittedName>
</protein>
<evidence type="ECO:0000313" key="3">
    <source>
        <dbReference type="Proteomes" id="UP001603418"/>
    </source>
</evidence>
<dbReference type="EMBL" id="JBICBM010000015">
    <property type="protein sequence ID" value="MFF9885698.1"/>
    <property type="molecule type" value="Genomic_DNA"/>
</dbReference>
<organism evidence="2 3">
    <name type="scientific">Streptomyces eurythermus</name>
    <dbReference type="NCBI Taxonomy" id="42237"/>
    <lineage>
        <taxon>Bacteria</taxon>
        <taxon>Bacillati</taxon>
        <taxon>Actinomycetota</taxon>
        <taxon>Actinomycetes</taxon>
        <taxon>Kitasatosporales</taxon>
        <taxon>Streptomycetaceae</taxon>
        <taxon>Streptomyces</taxon>
    </lineage>
</organism>
<proteinExistence type="predicted"/>
<feature type="compositionally biased region" description="Low complexity" evidence="1">
    <location>
        <begin position="137"/>
        <end position="148"/>
    </location>
</feature>
<accession>A0ABW6Z594</accession>
<feature type="region of interest" description="Disordered" evidence="1">
    <location>
        <begin position="13"/>
        <end position="38"/>
    </location>
</feature>
<feature type="compositionally biased region" description="Low complexity" evidence="1">
    <location>
        <begin position="164"/>
        <end position="175"/>
    </location>
</feature>
<keyword evidence="3" id="KW-1185">Reference proteome</keyword>
<dbReference type="RefSeq" id="WP_106980700.1">
    <property type="nucleotide sequence ID" value="NZ_JBFACJ010000024.1"/>
</dbReference>
<name>A0ABW6Z594_9ACTN</name>
<evidence type="ECO:0000256" key="1">
    <source>
        <dbReference type="SAM" id="MobiDB-lite"/>
    </source>
</evidence>
<evidence type="ECO:0000313" key="2">
    <source>
        <dbReference type="EMBL" id="MFF9885698.1"/>
    </source>
</evidence>
<comment type="caution">
    <text evidence="2">The sequence shown here is derived from an EMBL/GenBank/DDBJ whole genome shotgun (WGS) entry which is preliminary data.</text>
</comment>
<reference evidence="2 3" key="1">
    <citation type="submission" date="2024-10" db="EMBL/GenBank/DDBJ databases">
        <title>The Natural Products Discovery Center: Release of the First 8490 Sequenced Strains for Exploring Actinobacteria Biosynthetic Diversity.</title>
        <authorList>
            <person name="Kalkreuter E."/>
            <person name="Kautsar S.A."/>
            <person name="Yang D."/>
            <person name="Bader C.D."/>
            <person name="Teijaro C.N."/>
            <person name="Fluegel L."/>
            <person name="Davis C.M."/>
            <person name="Simpson J.R."/>
            <person name="Lauterbach L."/>
            <person name="Steele A.D."/>
            <person name="Gui C."/>
            <person name="Meng S."/>
            <person name="Li G."/>
            <person name="Viehrig K."/>
            <person name="Ye F."/>
            <person name="Su P."/>
            <person name="Kiefer A.F."/>
            <person name="Nichols A."/>
            <person name="Cepeda A.J."/>
            <person name="Yan W."/>
            <person name="Fan B."/>
            <person name="Jiang Y."/>
            <person name="Adhikari A."/>
            <person name="Zheng C.-J."/>
            <person name="Schuster L."/>
            <person name="Cowan T.M."/>
            <person name="Smanski M.J."/>
            <person name="Chevrette M.G."/>
            <person name="De Carvalho L.P.S."/>
            <person name="Shen B."/>
        </authorList>
    </citation>
    <scope>NUCLEOTIDE SEQUENCE [LARGE SCALE GENOMIC DNA]</scope>
    <source>
        <strain evidence="2 3">NPDC013366</strain>
    </source>
</reference>
<dbReference type="Proteomes" id="UP001603418">
    <property type="component" value="Unassembled WGS sequence"/>
</dbReference>